<organism evidence="1 2">
    <name type="scientific">Hymenobacter jeongseonensis</name>
    <dbReference type="NCBI Taxonomy" id="2791027"/>
    <lineage>
        <taxon>Bacteria</taxon>
        <taxon>Pseudomonadati</taxon>
        <taxon>Bacteroidota</taxon>
        <taxon>Cytophagia</taxon>
        <taxon>Cytophagales</taxon>
        <taxon>Hymenobacteraceae</taxon>
        <taxon>Hymenobacter</taxon>
    </lineage>
</organism>
<dbReference type="RefSeq" id="WP_196284352.1">
    <property type="nucleotide sequence ID" value="NZ_JADQDQ010000027.1"/>
</dbReference>
<dbReference type="SUPFAM" id="SSF48371">
    <property type="entry name" value="ARM repeat"/>
    <property type="match status" value="1"/>
</dbReference>
<evidence type="ECO:0000313" key="1">
    <source>
        <dbReference type="EMBL" id="MBF9240001.1"/>
    </source>
</evidence>
<keyword evidence="2" id="KW-1185">Reference proteome</keyword>
<gene>
    <name evidence="1" type="ORF">I2I05_21605</name>
</gene>
<evidence type="ECO:0000313" key="2">
    <source>
        <dbReference type="Proteomes" id="UP000597617"/>
    </source>
</evidence>
<reference evidence="1 2" key="1">
    <citation type="submission" date="2020-11" db="EMBL/GenBank/DDBJ databases">
        <authorList>
            <person name="Kim M.K."/>
        </authorList>
    </citation>
    <scope>NUCLEOTIDE SEQUENCE [LARGE SCALE GENOMIC DNA]</scope>
    <source>
        <strain evidence="1 2">BT683</strain>
    </source>
</reference>
<dbReference type="EMBL" id="JADQDQ010000027">
    <property type="protein sequence ID" value="MBF9240001.1"/>
    <property type="molecule type" value="Genomic_DNA"/>
</dbReference>
<dbReference type="InterPro" id="IPR042236">
    <property type="entry name" value="PI3K_accessory_sf"/>
</dbReference>
<proteinExistence type="predicted"/>
<evidence type="ECO:0008006" key="3">
    <source>
        <dbReference type="Google" id="ProtNLM"/>
    </source>
</evidence>
<protein>
    <recommendedName>
        <fullName evidence="3">DUF2019 domain-containing protein</fullName>
    </recommendedName>
</protein>
<dbReference type="InterPro" id="IPR016024">
    <property type="entry name" value="ARM-type_fold"/>
</dbReference>
<sequence>MNYVLSLLQLNGARLPCHRLIAIAVTSLAPLLQQYRAAASQHGQATATGDASAANRQYEQLTRAYRAIQQHGKEAVVHLLPLLNDGDWAVATWAATHLLPSHEPAATAALQRISQQPGIMAFGAQMVLQEWKNGRLRLE</sequence>
<dbReference type="Proteomes" id="UP000597617">
    <property type="component" value="Unassembled WGS sequence"/>
</dbReference>
<comment type="caution">
    <text evidence="1">The sequence shown here is derived from an EMBL/GenBank/DDBJ whole genome shotgun (WGS) entry which is preliminary data.</text>
</comment>
<accession>A0ABS0INP7</accession>
<name>A0ABS0INP7_9BACT</name>
<dbReference type="Gene3D" id="1.25.40.70">
    <property type="entry name" value="Phosphatidylinositol 3-kinase, accessory domain (PIK)"/>
    <property type="match status" value="1"/>
</dbReference>